<dbReference type="Proteomes" id="UP000275078">
    <property type="component" value="Unassembled WGS sequence"/>
</dbReference>
<dbReference type="PROSITE" id="PS50865">
    <property type="entry name" value="ZF_MYND_2"/>
    <property type="match status" value="1"/>
</dbReference>
<dbReference type="PROSITE" id="PS01360">
    <property type="entry name" value="ZF_MYND_1"/>
    <property type="match status" value="1"/>
</dbReference>
<proteinExistence type="predicted"/>
<protein>
    <recommendedName>
        <fullName evidence="5">MYND-type domain-containing protein</fullName>
    </recommendedName>
</protein>
<keyword evidence="2 4" id="KW-0863">Zinc-finger</keyword>
<feature type="domain" description="MYND-type" evidence="5">
    <location>
        <begin position="3"/>
        <end position="40"/>
    </location>
</feature>
<accession>A0A3N4IC37</accession>
<organism evidence="6 7">
    <name type="scientific">Ascobolus immersus RN42</name>
    <dbReference type="NCBI Taxonomy" id="1160509"/>
    <lineage>
        <taxon>Eukaryota</taxon>
        <taxon>Fungi</taxon>
        <taxon>Dikarya</taxon>
        <taxon>Ascomycota</taxon>
        <taxon>Pezizomycotina</taxon>
        <taxon>Pezizomycetes</taxon>
        <taxon>Pezizales</taxon>
        <taxon>Ascobolaceae</taxon>
        <taxon>Ascobolus</taxon>
    </lineage>
</organism>
<dbReference type="OrthoDB" id="432970at2759"/>
<gene>
    <name evidence="6" type="ORF">BJ508DRAFT_375909</name>
</gene>
<dbReference type="Gene3D" id="6.10.140.2220">
    <property type="match status" value="1"/>
</dbReference>
<evidence type="ECO:0000256" key="4">
    <source>
        <dbReference type="PROSITE-ProRule" id="PRU00134"/>
    </source>
</evidence>
<dbReference type="SUPFAM" id="SSF144232">
    <property type="entry name" value="HIT/MYND zinc finger-like"/>
    <property type="match status" value="1"/>
</dbReference>
<dbReference type="STRING" id="1160509.A0A3N4IC37"/>
<dbReference type="Pfam" id="PF01753">
    <property type="entry name" value="zf-MYND"/>
    <property type="match status" value="1"/>
</dbReference>
<keyword evidence="7" id="KW-1185">Reference proteome</keyword>
<sequence>MGCKVCTKTEGLKTCNGCKHISYCSRECQKIDWPSHKPTCKALSRTLDPSQPVFTPRPLPTRPILVDSITVVHKTTTSKNHPARRRINSHNVPLIYHGILGDPTSPFSPLFRLIIELPKFDLDIINPNSPADEEHRDKIFLALRDTVYSKILTEKDEACAICRRRSVDFSHTQELRSAGLMGGVAPMIWDAIIPYCDMEDCDDMAEEVQTRYVEEGNEVREREMKESYLIGCAAISQVQT</sequence>
<keyword evidence="1" id="KW-0479">Metal-binding</keyword>
<reference evidence="6 7" key="1">
    <citation type="journal article" date="2018" name="Nat. Ecol. Evol.">
        <title>Pezizomycetes genomes reveal the molecular basis of ectomycorrhizal truffle lifestyle.</title>
        <authorList>
            <person name="Murat C."/>
            <person name="Payen T."/>
            <person name="Noel B."/>
            <person name="Kuo A."/>
            <person name="Morin E."/>
            <person name="Chen J."/>
            <person name="Kohler A."/>
            <person name="Krizsan K."/>
            <person name="Balestrini R."/>
            <person name="Da Silva C."/>
            <person name="Montanini B."/>
            <person name="Hainaut M."/>
            <person name="Levati E."/>
            <person name="Barry K.W."/>
            <person name="Belfiori B."/>
            <person name="Cichocki N."/>
            <person name="Clum A."/>
            <person name="Dockter R.B."/>
            <person name="Fauchery L."/>
            <person name="Guy J."/>
            <person name="Iotti M."/>
            <person name="Le Tacon F."/>
            <person name="Lindquist E.A."/>
            <person name="Lipzen A."/>
            <person name="Malagnac F."/>
            <person name="Mello A."/>
            <person name="Molinier V."/>
            <person name="Miyauchi S."/>
            <person name="Poulain J."/>
            <person name="Riccioni C."/>
            <person name="Rubini A."/>
            <person name="Sitrit Y."/>
            <person name="Splivallo R."/>
            <person name="Traeger S."/>
            <person name="Wang M."/>
            <person name="Zifcakova L."/>
            <person name="Wipf D."/>
            <person name="Zambonelli A."/>
            <person name="Paolocci F."/>
            <person name="Nowrousian M."/>
            <person name="Ottonello S."/>
            <person name="Baldrian P."/>
            <person name="Spatafora J.W."/>
            <person name="Henrissat B."/>
            <person name="Nagy L.G."/>
            <person name="Aury J.M."/>
            <person name="Wincker P."/>
            <person name="Grigoriev I.V."/>
            <person name="Bonfante P."/>
            <person name="Martin F.M."/>
        </authorList>
    </citation>
    <scope>NUCLEOTIDE SEQUENCE [LARGE SCALE GENOMIC DNA]</scope>
    <source>
        <strain evidence="6 7">RN42</strain>
    </source>
</reference>
<dbReference type="InterPro" id="IPR002893">
    <property type="entry name" value="Znf_MYND"/>
</dbReference>
<evidence type="ECO:0000256" key="3">
    <source>
        <dbReference type="ARBA" id="ARBA00022833"/>
    </source>
</evidence>
<keyword evidence="3" id="KW-0862">Zinc</keyword>
<evidence type="ECO:0000259" key="5">
    <source>
        <dbReference type="PROSITE" id="PS50865"/>
    </source>
</evidence>
<evidence type="ECO:0000313" key="7">
    <source>
        <dbReference type="Proteomes" id="UP000275078"/>
    </source>
</evidence>
<evidence type="ECO:0000313" key="6">
    <source>
        <dbReference type="EMBL" id="RPA82218.1"/>
    </source>
</evidence>
<dbReference type="GO" id="GO:0008270">
    <property type="term" value="F:zinc ion binding"/>
    <property type="evidence" value="ECO:0007669"/>
    <property type="project" value="UniProtKB-KW"/>
</dbReference>
<dbReference type="EMBL" id="ML119673">
    <property type="protein sequence ID" value="RPA82218.1"/>
    <property type="molecule type" value="Genomic_DNA"/>
</dbReference>
<evidence type="ECO:0000256" key="1">
    <source>
        <dbReference type="ARBA" id="ARBA00022723"/>
    </source>
</evidence>
<evidence type="ECO:0000256" key="2">
    <source>
        <dbReference type="ARBA" id="ARBA00022771"/>
    </source>
</evidence>
<name>A0A3N4IC37_ASCIM</name>
<dbReference type="AlphaFoldDB" id="A0A3N4IC37"/>